<proteinExistence type="predicted"/>
<keyword evidence="4" id="KW-1185">Reference proteome</keyword>
<evidence type="ECO:0000256" key="1">
    <source>
        <dbReference type="SAM" id="MobiDB-lite"/>
    </source>
</evidence>
<evidence type="ECO:0000256" key="2">
    <source>
        <dbReference type="SAM" id="Phobius"/>
    </source>
</evidence>
<keyword evidence="2" id="KW-0472">Membrane</keyword>
<keyword evidence="2" id="KW-1133">Transmembrane helix</keyword>
<feature type="region of interest" description="Disordered" evidence="1">
    <location>
        <begin position="117"/>
        <end position="155"/>
    </location>
</feature>
<feature type="transmembrane region" description="Helical" evidence="2">
    <location>
        <begin position="40"/>
        <end position="64"/>
    </location>
</feature>
<dbReference type="AlphaFoldDB" id="A0A3M2I2D7"/>
<name>A0A3M2I2D7_9GAMM</name>
<sequence length="164" mass="16947">MVTLVRRRVPGFAMVRGGYADAPMPAAAVRAHWRMSRRRMAVILADVATGVAMARVCVSGVMAITDFAMRPPAIRQAVDRVAPAVPARQPRVMAIAIRGVVVTAVTASDIAAAHPGAGQATGMGRHAAAQQHGAGNHGANGEHSADTHALSPLKDDAANIALTH</sequence>
<organism evidence="3 4">
    <name type="scientific">Solilutibacter pythonis</name>
    <dbReference type="NCBI Taxonomy" id="2483112"/>
    <lineage>
        <taxon>Bacteria</taxon>
        <taxon>Pseudomonadati</taxon>
        <taxon>Pseudomonadota</taxon>
        <taxon>Gammaproteobacteria</taxon>
        <taxon>Lysobacterales</taxon>
        <taxon>Lysobacteraceae</taxon>
        <taxon>Solilutibacter</taxon>
    </lineage>
</organism>
<comment type="caution">
    <text evidence="3">The sequence shown here is derived from an EMBL/GenBank/DDBJ whole genome shotgun (WGS) entry which is preliminary data.</text>
</comment>
<feature type="compositionally biased region" description="Low complexity" evidence="1">
    <location>
        <begin position="126"/>
        <end position="141"/>
    </location>
</feature>
<protein>
    <submittedName>
        <fullName evidence="3">Uncharacterized protein</fullName>
    </submittedName>
</protein>
<dbReference type="EMBL" id="RFLY01000004">
    <property type="protein sequence ID" value="RMH93759.1"/>
    <property type="molecule type" value="Genomic_DNA"/>
</dbReference>
<gene>
    <name evidence="3" type="ORF">EBB59_03680</name>
</gene>
<keyword evidence="2" id="KW-0812">Transmembrane</keyword>
<evidence type="ECO:0000313" key="3">
    <source>
        <dbReference type="EMBL" id="RMH93759.1"/>
    </source>
</evidence>
<dbReference type="Proteomes" id="UP000275012">
    <property type="component" value="Unassembled WGS sequence"/>
</dbReference>
<reference evidence="3 4" key="1">
    <citation type="submission" date="2018-10" db="EMBL/GenBank/DDBJ databases">
        <title>Proposal of Lysobacter pythonis sp. nov. isolated from royal pythons (Python regius).</title>
        <authorList>
            <person name="Hans-Juergen B."/>
            <person name="Huptas C."/>
            <person name="Sandra B."/>
            <person name="Igor L."/>
            <person name="Joachim S."/>
            <person name="Siegfried S."/>
            <person name="Mareike W."/>
            <person name="Peter K."/>
        </authorList>
    </citation>
    <scope>NUCLEOTIDE SEQUENCE [LARGE SCALE GENOMIC DNA]</scope>
    <source>
        <strain evidence="3 4">4284/11</strain>
    </source>
</reference>
<accession>A0A3M2I2D7</accession>
<evidence type="ECO:0000313" key="4">
    <source>
        <dbReference type="Proteomes" id="UP000275012"/>
    </source>
</evidence>